<proteinExistence type="predicted"/>
<feature type="compositionally biased region" description="Basic and acidic residues" evidence="1">
    <location>
        <begin position="67"/>
        <end position="94"/>
    </location>
</feature>
<comment type="caution">
    <text evidence="2">The sequence shown here is derived from an EMBL/GenBank/DDBJ whole genome shotgun (WGS) entry which is preliminary data.</text>
</comment>
<protein>
    <submittedName>
        <fullName evidence="2">Uncharacterized protein</fullName>
    </submittedName>
</protein>
<evidence type="ECO:0000256" key="1">
    <source>
        <dbReference type="SAM" id="MobiDB-lite"/>
    </source>
</evidence>
<feature type="region of interest" description="Disordered" evidence="1">
    <location>
        <begin position="1"/>
        <end position="21"/>
    </location>
</feature>
<name>A0A0F9FR78_9ZZZZ</name>
<dbReference type="EMBL" id="LAZR01022731">
    <property type="protein sequence ID" value="KKL80856.1"/>
    <property type="molecule type" value="Genomic_DNA"/>
</dbReference>
<reference evidence="2" key="1">
    <citation type="journal article" date="2015" name="Nature">
        <title>Complex archaea that bridge the gap between prokaryotes and eukaryotes.</title>
        <authorList>
            <person name="Spang A."/>
            <person name="Saw J.H."/>
            <person name="Jorgensen S.L."/>
            <person name="Zaremba-Niedzwiedzka K."/>
            <person name="Martijn J."/>
            <person name="Lind A.E."/>
            <person name="van Eijk R."/>
            <person name="Schleper C."/>
            <person name="Guy L."/>
            <person name="Ettema T.J."/>
        </authorList>
    </citation>
    <scope>NUCLEOTIDE SEQUENCE</scope>
</reference>
<sequence>MNHTHHYSYWHAHEHSHIDPTKGVGGWEPEINDFYRFDHGTGHYHNWAQTHDHGAGGLNPHTHKARQFHEENDTETKHHHALDAHDIEEEKWAN</sequence>
<organism evidence="2">
    <name type="scientific">marine sediment metagenome</name>
    <dbReference type="NCBI Taxonomy" id="412755"/>
    <lineage>
        <taxon>unclassified sequences</taxon>
        <taxon>metagenomes</taxon>
        <taxon>ecological metagenomes</taxon>
    </lineage>
</organism>
<evidence type="ECO:0000313" key="2">
    <source>
        <dbReference type="EMBL" id="KKL80856.1"/>
    </source>
</evidence>
<feature type="region of interest" description="Disordered" evidence="1">
    <location>
        <begin position="48"/>
        <end position="94"/>
    </location>
</feature>
<accession>A0A0F9FR78</accession>
<feature type="compositionally biased region" description="Basic and acidic residues" evidence="1">
    <location>
        <begin position="11"/>
        <end position="20"/>
    </location>
</feature>
<gene>
    <name evidence="2" type="ORF">LCGC14_2000630</name>
</gene>
<dbReference type="AlphaFoldDB" id="A0A0F9FR78"/>